<dbReference type="RefSeq" id="WP_142899746.1">
    <property type="nucleotide sequence ID" value="NZ_ML660068.1"/>
</dbReference>
<dbReference type="InterPro" id="IPR013785">
    <property type="entry name" value="Aldolase_TIM"/>
</dbReference>
<keyword evidence="2" id="KW-0456">Lyase</keyword>
<evidence type="ECO:0000256" key="1">
    <source>
        <dbReference type="ARBA" id="ARBA00008679"/>
    </source>
</evidence>
<dbReference type="AlphaFoldDB" id="A0A545SZ92"/>
<comment type="similarity">
    <text evidence="1">Belongs to the aldolase LacD family.</text>
</comment>
<protein>
    <submittedName>
        <fullName evidence="3">DUF2090 domain-containing protein</fullName>
    </submittedName>
</protein>
<keyword evidence="4" id="KW-1185">Reference proteome</keyword>
<dbReference type="Gene3D" id="3.20.20.70">
    <property type="entry name" value="Aldolase class I"/>
    <property type="match status" value="1"/>
</dbReference>
<dbReference type="InterPro" id="IPR050552">
    <property type="entry name" value="LacD_aldolase"/>
</dbReference>
<dbReference type="EMBL" id="VHSH01000017">
    <property type="protein sequence ID" value="TQV70288.1"/>
    <property type="molecule type" value="Genomic_DNA"/>
</dbReference>
<dbReference type="NCBIfam" id="NF009498">
    <property type="entry name" value="PRK12858.1"/>
    <property type="match status" value="1"/>
</dbReference>
<dbReference type="PANTHER" id="PTHR39340:SF1">
    <property type="entry name" value="SULFOFRUCTOSEPHOSPHATE ALDOLASE"/>
    <property type="match status" value="1"/>
</dbReference>
<proteinExistence type="inferred from homology"/>
<gene>
    <name evidence="3" type="ORF">FKG95_27855</name>
</gene>
<accession>A0A545SZ92</accession>
<dbReference type="GO" id="GO:1902777">
    <property type="term" value="P:6-sulfoquinovose(1-) catabolic process"/>
    <property type="evidence" value="ECO:0007669"/>
    <property type="project" value="TreeGrafter"/>
</dbReference>
<dbReference type="SMART" id="SM01133">
    <property type="entry name" value="DeoC"/>
    <property type="match status" value="1"/>
</dbReference>
<dbReference type="PANTHER" id="PTHR39340">
    <property type="entry name" value="SULFOFRUCTOSEPHOSPHATE ALDOLASE"/>
    <property type="match status" value="1"/>
</dbReference>
<comment type="caution">
    <text evidence="3">The sequence shown here is derived from an EMBL/GenBank/DDBJ whole genome shotgun (WGS) entry which is preliminary data.</text>
</comment>
<evidence type="ECO:0000313" key="4">
    <source>
        <dbReference type="Proteomes" id="UP000315252"/>
    </source>
</evidence>
<evidence type="ECO:0000313" key="3">
    <source>
        <dbReference type="EMBL" id="TQV70288.1"/>
    </source>
</evidence>
<dbReference type="InterPro" id="IPR002915">
    <property type="entry name" value="DeoC/FbaB/LacD_aldolase"/>
</dbReference>
<organism evidence="3 4">
    <name type="scientific">Denitrobaculum tricleocarpae</name>
    <dbReference type="NCBI Taxonomy" id="2591009"/>
    <lineage>
        <taxon>Bacteria</taxon>
        <taxon>Pseudomonadati</taxon>
        <taxon>Pseudomonadota</taxon>
        <taxon>Alphaproteobacteria</taxon>
        <taxon>Rhodospirillales</taxon>
        <taxon>Rhodospirillaceae</taxon>
        <taxon>Denitrobaculum</taxon>
    </lineage>
</organism>
<reference evidence="3 4" key="1">
    <citation type="submission" date="2019-06" db="EMBL/GenBank/DDBJ databases">
        <title>Whole genome sequence for Rhodospirillaceae sp. R148.</title>
        <authorList>
            <person name="Wang G."/>
        </authorList>
    </citation>
    <scope>NUCLEOTIDE SEQUENCE [LARGE SCALE GENOMIC DNA]</scope>
    <source>
        <strain evidence="3 4">R148</strain>
    </source>
</reference>
<name>A0A545SZ92_9PROT</name>
<dbReference type="Proteomes" id="UP000315252">
    <property type="component" value="Unassembled WGS sequence"/>
</dbReference>
<dbReference type="GO" id="GO:0061595">
    <property type="term" value="F:6-deoxy-6-sulfofructose-1-phosphate aldolase activity"/>
    <property type="evidence" value="ECO:0007669"/>
    <property type="project" value="TreeGrafter"/>
</dbReference>
<sequence length="348" mass="38572">MEISAGKLWSLRRLADTQGRFKMVAVDQRPPIMNLITAQKGGESAPDEEVSAVKEALTRNLAPKASAMLLDPIWAYSDAVRHVHPGQGLIVTLEDHRFEETGGGRKSASITDWSVEKIKRMGADAVKVLAWYRPDADPEICAHQQRYVEEVGQACARHDICFLFEMLVYPLPGEEDQTTDYREHQFKRPQNVVDSVRTFADPRFGVDIFKLESPIPADQVPDPGSPDAAECQKWFDALGEATTRPWVMLSAGANQSSFKNVLRYAYNAGANGFLAGRAIWWQAMQNYPDMNAVDRALTSESVAYMESINQLTDAEATPWQAHPAFAEGYRIAGAGAEFPRMYGDGTAA</sequence>
<evidence type="ECO:0000256" key="2">
    <source>
        <dbReference type="ARBA" id="ARBA00023239"/>
    </source>
</evidence>
<dbReference type="Pfam" id="PF01791">
    <property type="entry name" value="DeoC"/>
    <property type="match status" value="1"/>
</dbReference>
<dbReference type="SUPFAM" id="SSF51569">
    <property type="entry name" value="Aldolase"/>
    <property type="match status" value="1"/>
</dbReference>
<dbReference type="OrthoDB" id="9802970at2"/>